<reference evidence="2" key="2">
    <citation type="journal article" date="2023" name="IMA Fungus">
        <title>Comparative genomic study of the Penicillium genus elucidates a diverse pangenome and 15 lateral gene transfer events.</title>
        <authorList>
            <person name="Petersen C."/>
            <person name="Sorensen T."/>
            <person name="Nielsen M.R."/>
            <person name="Sondergaard T.E."/>
            <person name="Sorensen J.L."/>
            <person name="Fitzpatrick D.A."/>
            <person name="Frisvad J.C."/>
            <person name="Nielsen K.L."/>
        </authorList>
    </citation>
    <scope>NUCLEOTIDE SEQUENCE</scope>
    <source>
        <strain evidence="2">IBT 16125</strain>
    </source>
</reference>
<feature type="compositionally biased region" description="Basic and acidic residues" evidence="1">
    <location>
        <begin position="50"/>
        <end position="61"/>
    </location>
</feature>
<dbReference type="Proteomes" id="UP001213681">
    <property type="component" value="Unassembled WGS sequence"/>
</dbReference>
<name>A0AAD6G669_9EURO</name>
<keyword evidence="3" id="KW-1185">Reference proteome</keyword>
<evidence type="ECO:0000256" key="1">
    <source>
        <dbReference type="SAM" id="MobiDB-lite"/>
    </source>
</evidence>
<feature type="region of interest" description="Disordered" evidence="1">
    <location>
        <begin position="1"/>
        <end position="61"/>
    </location>
</feature>
<evidence type="ECO:0000313" key="2">
    <source>
        <dbReference type="EMBL" id="KAJ5459863.1"/>
    </source>
</evidence>
<dbReference type="AlphaFoldDB" id="A0AAD6G669"/>
<dbReference type="RefSeq" id="XP_056768905.1">
    <property type="nucleotide sequence ID" value="XM_056904798.1"/>
</dbReference>
<organism evidence="2 3">
    <name type="scientific">Penicillium daleae</name>
    <dbReference type="NCBI Taxonomy" id="63821"/>
    <lineage>
        <taxon>Eukaryota</taxon>
        <taxon>Fungi</taxon>
        <taxon>Dikarya</taxon>
        <taxon>Ascomycota</taxon>
        <taxon>Pezizomycotina</taxon>
        <taxon>Eurotiomycetes</taxon>
        <taxon>Eurotiomycetidae</taxon>
        <taxon>Eurotiales</taxon>
        <taxon>Aspergillaceae</taxon>
        <taxon>Penicillium</taxon>
    </lineage>
</organism>
<protein>
    <submittedName>
        <fullName evidence="2">Uncharacterized protein</fullName>
    </submittedName>
</protein>
<comment type="caution">
    <text evidence="2">The sequence shown here is derived from an EMBL/GenBank/DDBJ whole genome shotgun (WGS) entry which is preliminary data.</text>
</comment>
<accession>A0AAD6G669</accession>
<sequence length="139" mass="14748">MPSNGGTTKLQTPSHEENQCVDYPSLWNLPNRSDSGLRLRPALGDSAASKGEEPARRDSRLRCNAIASQPLQAPISDGGGIHDIRELMACGYVAPIASPMKIIVQGLTRSGQTEAGIGSIAIPVPLQISFPPHLNLTLI</sequence>
<evidence type="ECO:0000313" key="3">
    <source>
        <dbReference type="Proteomes" id="UP001213681"/>
    </source>
</evidence>
<reference evidence="2" key="1">
    <citation type="submission" date="2022-12" db="EMBL/GenBank/DDBJ databases">
        <authorList>
            <person name="Petersen C."/>
        </authorList>
    </citation>
    <scope>NUCLEOTIDE SEQUENCE</scope>
    <source>
        <strain evidence="2">IBT 16125</strain>
    </source>
</reference>
<dbReference type="GeneID" id="81595041"/>
<feature type="compositionally biased region" description="Polar residues" evidence="1">
    <location>
        <begin position="1"/>
        <end position="13"/>
    </location>
</feature>
<proteinExistence type="predicted"/>
<gene>
    <name evidence="2" type="ORF">N7458_001415</name>
</gene>
<dbReference type="EMBL" id="JAPVEA010000002">
    <property type="protein sequence ID" value="KAJ5459863.1"/>
    <property type="molecule type" value="Genomic_DNA"/>
</dbReference>